<dbReference type="EMBL" id="CACVBM020001487">
    <property type="protein sequence ID" value="CAA7051712.1"/>
    <property type="molecule type" value="Genomic_DNA"/>
</dbReference>
<evidence type="ECO:0000313" key="2">
    <source>
        <dbReference type="Proteomes" id="UP000467841"/>
    </source>
</evidence>
<evidence type="ECO:0000313" key="1">
    <source>
        <dbReference type="EMBL" id="CAA7051712.1"/>
    </source>
</evidence>
<proteinExistence type="predicted"/>
<comment type="caution">
    <text evidence="1">The sequence shown here is derived from an EMBL/GenBank/DDBJ whole genome shotgun (WGS) entry which is preliminary data.</text>
</comment>
<reference evidence="1" key="1">
    <citation type="submission" date="2020-01" db="EMBL/GenBank/DDBJ databases">
        <authorList>
            <person name="Mishra B."/>
        </authorList>
    </citation>
    <scope>NUCLEOTIDE SEQUENCE [LARGE SCALE GENOMIC DNA]</scope>
</reference>
<gene>
    <name evidence="1" type="ORF">MERR_LOCUS38947</name>
</gene>
<protein>
    <submittedName>
        <fullName evidence="1">Uncharacterized protein</fullName>
    </submittedName>
</protein>
<dbReference type="AlphaFoldDB" id="A0A6D2K4U3"/>
<name>A0A6D2K4U3_9BRAS</name>
<accession>A0A6D2K4U3</accession>
<dbReference type="Proteomes" id="UP000467841">
    <property type="component" value="Unassembled WGS sequence"/>
</dbReference>
<organism evidence="1 2">
    <name type="scientific">Microthlaspi erraticum</name>
    <dbReference type="NCBI Taxonomy" id="1685480"/>
    <lineage>
        <taxon>Eukaryota</taxon>
        <taxon>Viridiplantae</taxon>
        <taxon>Streptophyta</taxon>
        <taxon>Embryophyta</taxon>
        <taxon>Tracheophyta</taxon>
        <taxon>Spermatophyta</taxon>
        <taxon>Magnoliopsida</taxon>
        <taxon>eudicotyledons</taxon>
        <taxon>Gunneridae</taxon>
        <taxon>Pentapetalae</taxon>
        <taxon>rosids</taxon>
        <taxon>malvids</taxon>
        <taxon>Brassicales</taxon>
        <taxon>Brassicaceae</taxon>
        <taxon>Coluteocarpeae</taxon>
        <taxon>Microthlaspi</taxon>
    </lineage>
</organism>
<sequence>MHHFTCLDSRHYKHSGWWRWKPSDWEEKGVLVSNHPRVDLAHAIKVEPSYTVSKKRPFPAPPSNYDGIEETLQRLISDCTRTLSADLKAGFQKYDRQLAALTSTVAGMERSVKQLMEARLKSSLDQMKPAAKKMKVAPKKMKPALKKLNLLYWLVLIPLPNLNNFFQSAR</sequence>
<keyword evidence="2" id="KW-1185">Reference proteome</keyword>